<dbReference type="PANTHER" id="PTHR43280">
    <property type="entry name" value="ARAC-FAMILY TRANSCRIPTIONAL REGULATOR"/>
    <property type="match status" value="1"/>
</dbReference>
<evidence type="ECO:0000256" key="3">
    <source>
        <dbReference type="ARBA" id="ARBA00023163"/>
    </source>
</evidence>
<keyword evidence="2" id="KW-0238">DNA-binding</keyword>
<dbReference type="Gene3D" id="2.60.120.10">
    <property type="entry name" value="Jelly Rolls"/>
    <property type="match status" value="1"/>
</dbReference>
<protein>
    <submittedName>
        <fullName evidence="5">AraC-like ligand binding domain-containing protein</fullName>
    </submittedName>
</protein>
<proteinExistence type="predicted"/>
<dbReference type="SUPFAM" id="SSF46689">
    <property type="entry name" value="Homeodomain-like"/>
    <property type="match status" value="1"/>
</dbReference>
<dbReference type="EMBL" id="FQVI01000024">
    <property type="protein sequence ID" value="SHF37837.1"/>
    <property type="molecule type" value="Genomic_DNA"/>
</dbReference>
<dbReference type="STRING" id="1122155.SAMN02745158_03496"/>
<dbReference type="InterPro" id="IPR018060">
    <property type="entry name" value="HTH_AraC"/>
</dbReference>
<dbReference type="InterPro" id="IPR037923">
    <property type="entry name" value="HTH-like"/>
</dbReference>
<dbReference type="PRINTS" id="PR00032">
    <property type="entry name" value="HTHARAC"/>
</dbReference>
<dbReference type="GO" id="GO:0003700">
    <property type="term" value="F:DNA-binding transcription factor activity"/>
    <property type="evidence" value="ECO:0007669"/>
    <property type="project" value="InterPro"/>
</dbReference>
<dbReference type="InterPro" id="IPR014710">
    <property type="entry name" value="RmlC-like_jellyroll"/>
</dbReference>
<dbReference type="Gene3D" id="1.10.10.60">
    <property type="entry name" value="Homeodomain-like"/>
    <property type="match status" value="1"/>
</dbReference>
<dbReference type="PANTHER" id="PTHR43280:SF2">
    <property type="entry name" value="HTH-TYPE TRANSCRIPTIONAL REGULATOR EXSA"/>
    <property type="match status" value="1"/>
</dbReference>
<dbReference type="PROSITE" id="PS00041">
    <property type="entry name" value="HTH_ARAC_FAMILY_1"/>
    <property type="match status" value="1"/>
</dbReference>
<dbReference type="Pfam" id="PF12833">
    <property type="entry name" value="HTH_18"/>
    <property type="match status" value="1"/>
</dbReference>
<dbReference type="SUPFAM" id="SSF51215">
    <property type="entry name" value="Regulatory protein AraC"/>
    <property type="match status" value="1"/>
</dbReference>
<evidence type="ECO:0000256" key="2">
    <source>
        <dbReference type="ARBA" id="ARBA00023125"/>
    </source>
</evidence>
<dbReference type="AlphaFoldDB" id="A0A1M5B6C4"/>
<keyword evidence="1" id="KW-0805">Transcription regulation</keyword>
<accession>A0A1M5B6C4</accession>
<reference evidence="5 6" key="1">
    <citation type="submission" date="2016-11" db="EMBL/GenBank/DDBJ databases">
        <authorList>
            <person name="Jaros S."/>
            <person name="Januszkiewicz K."/>
            <person name="Wedrychowicz H."/>
        </authorList>
    </citation>
    <scope>NUCLEOTIDE SEQUENCE [LARGE SCALE GENOMIC DNA]</scope>
    <source>
        <strain evidence="5 6">DSM 17459</strain>
    </source>
</reference>
<dbReference type="Pfam" id="PF02311">
    <property type="entry name" value="AraC_binding"/>
    <property type="match status" value="1"/>
</dbReference>
<sequence>MPFEALNLREELSVCNIVTIHYFEYMNTFDFPGESHDFWELVCVDKGEVIITADDIPYILKRGQIFFHAPNQFHSLRANGRTAPNLVVISFHCKAGCMEFFRDRVMDITETERTLLASIISEARNCIRPPFDNPYTEKMQRLEEPVFGAEQLIKLYMEQMLLLMIRRGDQSAPGDAHPVKSVTQHNESILYQRVVNYLEEHIREHMTIEEICKANLIGRSQLQKLFRERNRCGVIYYFSCRKIELAKQLIRENHHNFTQISDDLGYTSVHYFSRQFKKIAGMTPSEYASSIKGLAERR</sequence>
<dbReference type="OrthoDB" id="249627at2"/>
<evidence type="ECO:0000313" key="5">
    <source>
        <dbReference type="EMBL" id="SHF37837.1"/>
    </source>
</evidence>
<dbReference type="InterPro" id="IPR020449">
    <property type="entry name" value="Tscrpt_reg_AraC-type_HTH"/>
</dbReference>
<organism evidence="5 6">
    <name type="scientific">Lactonifactor longoviformis DSM 17459</name>
    <dbReference type="NCBI Taxonomy" id="1122155"/>
    <lineage>
        <taxon>Bacteria</taxon>
        <taxon>Bacillati</taxon>
        <taxon>Bacillota</taxon>
        <taxon>Clostridia</taxon>
        <taxon>Eubacteriales</taxon>
        <taxon>Clostridiaceae</taxon>
        <taxon>Lactonifactor</taxon>
    </lineage>
</organism>
<gene>
    <name evidence="5" type="ORF">SAMN02745158_03496</name>
</gene>
<dbReference type="InterPro" id="IPR003313">
    <property type="entry name" value="AraC-bd"/>
</dbReference>
<dbReference type="InterPro" id="IPR009057">
    <property type="entry name" value="Homeodomain-like_sf"/>
</dbReference>
<dbReference type="SMART" id="SM00342">
    <property type="entry name" value="HTH_ARAC"/>
    <property type="match status" value="1"/>
</dbReference>
<feature type="domain" description="HTH araC/xylS-type" evidence="4">
    <location>
        <begin position="192"/>
        <end position="290"/>
    </location>
</feature>
<dbReference type="InterPro" id="IPR018062">
    <property type="entry name" value="HTH_AraC-typ_CS"/>
</dbReference>
<evidence type="ECO:0000313" key="6">
    <source>
        <dbReference type="Proteomes" id="UP000184245"/>
    </source>
</evidence>
<keyword evidence="6" id="KW-1185">Reference proteome</keyword>
<keyword evidence="3" id="KW-0804">Transcription</keyword>
<name>A0A1M5B6C4_9CLOT</name>
<dbReference type="GO" id="GO:0043565">
    <property type="term" value="F:sequence-specific DNA binding"/>
    <property type="evidence" value="ECO:0007669"/>
    <property type="project" value="InterPro"/>
</dbReference>
<evidence type="ECO:0000259" key="4">
    <source>
        <dbReference type="PROSITE" id="PS01124"/>
    </source>
</evidence>
<dbReference type="PROSITE" id="PS01124">
    <property type="entry name" value="HTH_ARAC_FAMILY_2"/>
    <property type="match status" value="1"/>
</dbReference>
<evidence type="ECO:0000256" key="1">
    <source>
        <dbReference type="ARBA" id="ARBA00023015"/>
    </source>
</evidence>
<dbReference type="RefSeq" id="WP_072854047.1">
    <property type="nucleotide sequence ID" value="NZ_FQVI01000024.1"/>
</dbReference>
<dbReference type="Proteomes" id="UP000184245">
    <property type="component" value="Unassembled WGS sequence"/>
</dbReference>